<proteinExistence type="predicted"/>
<comment type="caution">
    <text evidence="1">The sequence shown here is derived from an EMBL/GenBank/DDBJ whole genome shotgun (WGS) entry which is preliminary data.</text>
</comment>
<accession>A0A9N8E6K3</accession>
<keyword evidence="2" id="KW-1185">Reference proteome</keyword>
<sequence>MPRLEVKSNVENANDDKELLELWQLREMSPLHTLVISGAPLEMIRLVLNADPKAMNEDIFRDACRWTAKPEVIDFLKKQVEPSMKLQQNPKAMAALMFELFEKPWGRQKQYQESFRVLFTRFPEALLWSRPSDGYSPFRCALEEPRLADETKCLMIAYLPVTTTAISIPDNSFNLRSAVVSKLQEMKNLRHLSICSQDEASSELVEAIGAKLATGQLESLTIQLEDAKSQSYLMPIFDCMEEAGNRTALEKLNILIDMDFALLYQDRMLEILQWNTTLKVARIGWQVKMAWDEGYTLPTRNKQEMINYYTALNYGRDLLHDPQEAMMNLMDMMIEVADVRVPQRPDFDFSCGDSLCATKATRG</sequence>
<dbReference type="Proteomes" id="UP001153069">
    <property type="component" value="Unassembled WGS sequence"/>
</dbReference>
<evidence type="ECO:0000313" key="1">
    <source>
        <dbReference type="EMBL" id="CAB9513541.1"/>
    </source>
</evidence>
<name>A0A9N8E6K3_9STRA</name>
<evidence type="ECO:0000313" key="2">
    <source>
        <dbReference type="Proteomes" id="UP001153069"/>
    </source>
</evidence>
<dbReference type="AlphaFoldDB" id="A0A9N8E6K3"/>
<gene>
    <name evidence="1" type="ORF">SEMRO_598_G173020.1</name>
</gene>
<organism evidence="1 2">
    <name type="scientific">Seminavis robusta</name>
    <dbReference type="NCBI Taxonomy" id="568900"/>
    <lineage>
        <taxon>Eukaryota</taxon>
        <taxon>Sar</taxon>
        <taxon>Stramenopiles</taxon>
        <taxon>Ochrophyta</taxon>
        <taxon>Bacillariophyta</taxon>
        <taxon>Bacillariophyceae</taxon>
        <taxon>Bacillariophycidae</taxon>
        <taxon>Naviculales</taxon>
        <taxon>Naviculaceae</taxon>
        <taxon>Seminavis</taxon>
    </lineage>
</organism>
<dbReference type="EMBL" id="CAICTM010000597">
    <property type="protein sequence ID" value="CAB9513541.1"/>
    <property type="molecule type" value="Genomic_DNA"/>
</dbReference>
<protein>
    <submittedName>
        <fullName evidence="1">Uncharacterized protein</fullName>
    </submittedName>
</protein>
<reference evidence="1" key="1">
    <citation type="submission" date="2020-06" db="EMBL/GenBank/DDBJ databases">
        <authorList>
            <consortium name="Plant Systems Biology data submission"/>
        </authorList>
    </citation>
    <scope>NUCLEOTIDE SEQUENCE</scope>
    <source>
        <strain evidence="1">D6</strain>
    </source>
</reference>